<dbReference type="EMBL" id="CP087164">
    <property type="protein sequence ID" value="UGS35738.1"/>
    <property type="molecule type" value="Genomic_DNA"/>
</dbReference>
<dbReference type="KEGG" id="sbae:DSM104329_02133"/>
<dbReference type="PANTHER" id="PTHR35007">
    <property type="entry name" value="INTEGRAL MEMBRANE PROTEIN-RELATED"/>
    <property type="match status" value="1"/>
</dbReference>
<dbReference type="Proteomes" id="UP001162834">
    <property type="component" value="Chromosome"/>
</dbReference>
<evidence type="ECO:0000256" key="3">
    <source>
        <dbReference type="ARBA" id="ARBA00022692"/>
    </source>
</evidence>
<keyword evidence="4 6" id="KW-1133">Transmembrane helix</keyword>
<dbReference type="GO" id="GO:0005886">
    <property type="term" value="C:plasma membrane"/>
    <property type="evidence" value="ECO:0007669"/>
    <property type="project" value="UniProtKB-SubCell"/>
</dbReference>
<evidence type="ECO:0000256" key="5">
    <source>
        <dbReference type="ARBA" id="ARBA00023136"/>
    </source>
</evidence>
<organism evidence="8 9">
    <name type="scientific">Capillimicrobium parvum</name>
    <dbReference type="NCBI Taxonomy" id="2884022"/>
    <lineage>
        <taxon>Bacteria</taxon>
        <taxon>Bacillati</taxon>
        <taxon>Actinomycetota</taxon>
        <taxon>Thermoleophilia</taxon>
        <taxon>Solirubrobacterales</taxon>
        <taxon>Capillimicrobiaceae</taxon>
        <taxon>Capillimicrobium</taxon>
    </lineage>
</organism>
<evidence type="ECO:0000256" key="4">
    <source>
        <dbReference type="ARBA" id="ARBA00022989"/>
    </source>
</evidence>
<evidence type="ECO:0000259" key="7">
    <source>
        <dbReference type="Pfam" id="PF00482"/>
    </source>
</evidence>
<keyword evidence="9" id="KW-1185">Reference proteome</keyword>
<evidence type="ECO:0000256" key="1">
    <source>
        <dbReference type="ARBA" id="ARBA00004651"/>
    </source>
</evidence>
<evidence type="ECO:0000256" key="2">
    <source>
        <dbReference type="ARBA" id="ARBA00022475"/>
    </source>
</evidence>
<proteinExistence type="predicted"/>
<evidence type="ECO:0000313" key="9">
    <source>
        <dbReference type="Proteomes" id="UP001162834"/>
    </source>
</evidence>
<dbReference type="InterPro" id="IPR018076">
    <property type="entry name" value="T2SS_GspF_dom"/>
</dbReference>
<dbReference type="RefSeq" id="WP_259315420.1">
    <property type="nucleotide sequence ID" value="NZ_CP087164.1"/>
</dbReference>
<feature type="transmembrane region" description="Helical" evidence="6">
    <location>
        <begin position="253"/>
        <end position="277"/>
    </location>
</feature>
<protein>
    <recommendedName>
        <fullName evidence="7">Type II secretion system protein GspF domain-containing protein</fullName>
    </recommendedName>
</protein>
<gene>
    <name evidence="8" type="ORF">DSM104329_02133</name>
</gene>
<feature type="transmembrane region" description="Helical" evidence="6">
    <location>
        <begin position="64"/>
        <end position="97"/>
    </location>
</feature>
<accession>A0A9E6XX71</accession>
<evidence type="ECO:0000256" key="6">
    <source>
        <dbReference type="SAM" id="Phobius"/>
    </source>
</evidence>
<name>A0A9E6XX71_9ACTN</name>
<keyword evidence="2" id="KW-1003">Cell membrane</keyword>
<keyword evidence="5 6" id="KW-0472">Membrane</keyword>
<sequence length="305" mass="30259">MVSRAVLLAGGAGVVGVLAAWEIIVVVSAGAGSRGVARLLAPLRRASTSGDAPTASERRRLAALAAATLLAAGWIVGGPVAAVALAAIAPSGMGALVRARRQRWRARLIDAAPVVARALGDALAGGHSIRGAAVEAAESGGIPGPAGVELRRVAHALALGEPTDTALESFRARAAAPAYDTLVAAVMLQRDAGGDLAQLLRDLAASLEAASRVTRDARAATAQARFTGTLIAVLPLGAAALSELAQPGSLAALMGSPITGTMVGLAAVLQVVGLVAVRRLSRVAGGQAGAGRRRGAERRGQSGPP</sequence>
<reference evidence="8" key="1">
    <citation type="journal article" date="2022" name="Int. J. Syst. Evol. Microbiol.">
        <title>Pseudomonas aegrilactucae sp. nov. and Pseudomonas morbosilactucae sp. nov., pathogens causing bacterial rot of lettuce in Japan.</title>
        <authorList>
            <person name="Sawada H."/>
            <person name="Fujikawa T."/>
            <person name="Satou M."/>
        </authorList>
    </citation>
    <scope>NUCLEOTIDE SEQUENCE</scope>
    <source>
        <strain evidence="8">0166_1</strain>
    </source>
</reference>
<feature type="transmembrane region" description="Helical" evidence="6">
    <location>
        <begin position="222"/>
        <end position="241"/>
    </location>
</feature>
<dbReference type="AlphaFoldDB" id="A0A9E6XX71"/>
<dbReference type="Pfam" id="PF00482">
    <property type="entry name" value="T2SSF"/>
    <property type="match status" value="1"/>
</dbReference>
<evidence type="ECO:0000313" key="8">
    <source>
        <dbReference type="EMBL" id="UGS35738.1"/>
    </source>
</evidence>
<keyword evidence="3 6" id="KW-0812">Transmembrane</keyword>
<dbReference type="PANTHER" id="PTHR35007:SF1">
    <property type="entry name" value="PILUS ASSEMBLY PROTEIN"/>
    <property type="match status" value="1"/>
</dbReference>
<comment type="subcellular location">
    <subcellularLocation>
        <location evidence="1">Cell membrane</location>
        <topology evidence="1">Multi-pass membrane protein</topology>
    </subcellularLocation>
</comment>
<feature type="domain" description="Type II secretion system protein GspF" evidence="7">
    <location>
        <begin position="116"/>
        <end position="239"/>
    </location>
</feature>